<dbReference type="SUPFAM" id="SSF51735">
    <property type="entry name" value="NAD(P)-binding Rossmann-fold domains"/>
    <property type="match status" value="1"/>
</dbReference>
<evidence type="ECO:0000256" key="3">
    <source>
        <dbReference type="ARBA" id="ARBA00022679"/>
    </source>
</evidence>
<dbReference type="InterPro" id="IPR002347">
    <property type="entry name" value="SDR_fam"/>
</dbReference>
<reference evidence="5 6" key="1">
    <citation type="journal article" date="2018" name="Plant J.">
        <title>Genome sequences of Chlorella sorokiniana UTEX 1602 and Micractinium conductrix SAG 241.80: implications to maltose excretion by a green alga.</title>
        <authorList>
            <person name="Arriola M.B."/>
            <person name="Velmurugan N."/>
            <person name="Zhang Y."/>
            <person name="Plunkett M.H."/>
            <person name="Hondzo H."/>
            <person name="Barney B.M."/>
        </authorList>
    </citation>
    <scope>NUCLEOTIDE SEQUENCE [LARGE SCALE GENOMIC DNA]</scope>
    <source>
        <strain evidence="6">UTEX 1602</strain>
    </source>
</reference>
<sequence length="541" mass="57579">MPTGELIGTRSSALQTLLEAAGAAAALEPPPVHIKESGTANSSIGSDGGAATAALPLLVGRYQPVVSHMLKANFGETLEAQGWDPTAPTIWTDFALVYYLDSRAVDLLFKSITAASRRCPCTAFLGTIMNRAMVDLINESVGQAAVEITSSGSVEATASWEGEGEALASATTDPETGSIDIADAMRRSRGVQASATAVKFGCKQSPSHFLCAYGWETVEEITPWDVEQMYNIVTVGLDYSSELREQRKQAWRRGRGNTEARGGAAAGGVMDQFSAHAVPTAAEPKAPASRNRLEGHLCVVGGASGIVGSGICRQLLMEGAKVAALLRREDQKEGLLKECQGAPLDNLFPYFVADMSKEEQCRKFVADVTSQHGEIDHAVSCFGAWWQGGLLTEQSYEEFSRVIANFAGSHFVFAKTILPVMKKSESSTMLFITGGVGQRVLSADSGLATVGGAAVYGVVRAAQAEFAEQPPGIHEMRIYALVTRHGEVPKLQSSIVRGLRAHSNRKIGNLAVEALLAPQGRNLQMEVTSERLDGVMLMVGD</sequence>
<dbReference type="AlphaFoldDB" id="A0A2P6TMG1"/>
<dbReference type="GO" id="GO:0032259">
    <property type="term" value="P:methylation"/>
    <property type="evidence" value="ECO:0007669"/>
    <property type="project" value="UniProtKB-KW"/>
</dbReference>
<organism evidence="5 6">
    <name type="scientific">Chlorella sorokiniana</name>
    <name type="common">Freshwater green alga</name>
    <dbReference type="NCBI Taxonomy" id="3076"/>
    <lineage>
        <taxon>Eukaryota</taxon>
        <taxon>Viridiplantae</taxon>
        <taxon>Chlorophyta</taxon>
        <taxon>core chlorophytes</taxon>
        <taxon>Trebouxiophyceae</taxon>
        <taxon>Chlorellales</taxon>
        <taxon>Chlorellaceae</taxon>
        <taxon>Chlorella clade</taxon>
        <taxon>Chlorella</taxon>
    </lineage>
</organism>
<dbReference type="GO" id="GO:0008168">
    <property type="term" value="F:methyltransferase activity"/>
    <property type="evidence" value="ECO:0007669"/>
    <property type="project" value="UniProtKB-KW"/>
</dbReference>
<dbReference type="SUPFAM" id="SSF53335">
    <property type="entry name" value="S-adenosyl-L-methionine-dependent methyltransferases"/>
    <property type="match status" value="1"/>
</dbReference>
<protein>
    <submittedName>
        <fullName evidence="5">Short chain dehydrogenase reductase superfamily</fullName>
    </submittedName>
</protein>
<evidence type="ECO:0000313" key="5">
    <source>
        <dbReference type="EMBL" id="PRW45513.1"/>
    </source>
</evidence>
<gene>
    <name evidence="5" type="ORF">C2E21_5873</name>
</gene>
<dbReference type="InterPro" id="IPR007213">
    <property type="entry name" value="Ppm1/Ppm2/Tcmp"/>
</dbReference>
<evidence type="ECO:0000256" key="4">
    <source>
        <dbReference type="ARBA" id="ARBA00023002"/>
    </source>
</evidence>
<dbReference type="STRING" id="3076.A0A2P6TMG1"/>
<dbReference type="Gene3D" id="3.40.50.720">
    <property type="entry name" value="NAD(P)-binding Rossmann-like Domain"/>
    <property type="match status" value="1"/>
</dbReference>
<dbReference type="EMBL" id="LHPG02000011">
    <property type="protein sequence ID" value="PRW45513.1"/>
    <property type="molecule type" value="Genomic_DNA"/>
</dbReference>
<evidence type="ECO:0000313" key="6">
    <source>
        <dbReference type="Proteomes" id="UP000239899"/>
    </source>
</evidence>
<evidence type="ECO:0000256" key="2">
    <source>
        <dbReference type="ARBA" id="ARBA00022603"/>
    </source>
</evidence>
<keyword evidence="6" id="KW-1185">Reference proteome</keyword>
<dbReference type="InterPro" id="IPR036291">
    <property type="entry name" value="NAD(P)-bd_dom_sf"/>
</dbReference>
<comment type="caution">
    <text evidence="5">The sequence shown here is derived from an EMBL/GenBank/DDBJ whole genome shotgun (WGS) entry which is preliminary data.</text>
</comment>
<name>A0A2P6TMG1_CHLSO</name>
<accession>A0A2P6TMG1</accession>
<dbReference type="CDD" id="cd05233">
    <property type="entry name" value="SDR_c"/>
    <property type="match status" value="1"/>
</dbReference>
<dbReference type="Pfam" id="PF04072">
    <property type="entry name" value="LCM"/>
    <property type="match status" value="1"/>
</dbReference>
<comment type="similarity">
    <text evidence="1">Belongs to the short-chain dehydrogenases/reductases (SDR) family.</text>
</comment>
<keyword evidence="3" id="KW-0808">Transferase</keyword>
<dbReference type="Pfam" id="PF00106">
    <property type="entry name" value="adh_short"/>
    <property type="match status" value="1"/>
</dbReference>
<dbReference type="Proteomes" id="UP000239899">
    <property type="component" value="Unassembled WGS sequence"/>
</dbReference>
<dbReference type="InterPro" id="IPR029063">
    <property type="entry name" value="SAM-dependent_MTases_sf"/>
</dbReference>
<proteinExistence type="inferred from homology"/>
<dbReference type="OrthoDB" id="2735536at2759"/>
<dbReference type="PANTHER" id="PTHR43669:SF3">
    <property type="entry name" value="ALCOHOL DEHYDROGENASE, PUTATIVE (AFU_ORTHOLOGUE AFUA_3G03445)-RELATED"/>
    <property type="match status" value="1"/>
</dbReference>
<dbReference type="GO" id="GO:0016491">
    <property type="term" value="F:oxidoreductase activity"/>
    <property type="evidence" value="ECO:0007669"/>
    <property type="project" value="UniProtKB-KW"/>
</dbReference>
<dbReference type="Gene3D" id="3.40.50.150">
    <property type="entry name" value="Vaccinia Virus protein VP39"/>
    <property type="match status" value="1"/>
</dbReference>
<dbReference type="PANTHER" id="PTHR43669">
    <property type="entry name" value="5-KETO-D-GLUCONATE 5-REDUCTASE"/>
    <property type="match status" value="1"/>
</dbReference>
<keyword evidence="2" id="KW-0489">Methyltransferase</keyword>
<keyword evidence="4" id="KW-0560">Oxidoreductase</keyword>
<evidence type="ECO:0000256" key="1">
    <source>
        <dbReference type="ARBA" id="ARBA00006484"/>
    </source>
</evidence>